<evidence type="ECO:0008006" key="7">
    <source>
        <dbReference type="Google" id="ProtNLM"/>
    </source>
</evidence>
<protein>
    <recommendedName>
        <fullName evidence="7">HdeA/HdeB family protein</fullName>
    </recommendedName>
</protein>
<feature type="signal peptide" evidence="4">
    <location>
        <begin position="1"/>
        <end position="27"/>
    </location>
</feature>
<evidence type="ECO:0000256" key="1">
    <source>
        <dbReference type="ARBA" id="ARBA00022729"/>
    </source>
</evidence>
<keyword evidence="2" id="KW-0574">Periplasm</keyword>
<dbReference type="Pfam" id="PF06411">
    <property type="entry name" value="HdeA"/>
    <property type="match status" value="1"/>
</dbReference>
<dbReference type="Proteomes" id="UP000609531">
    <property type="component" value="Unassembled WGS sequence"/>
</dbReference>
<name>A0A934MM56_9HYPH</name>
<keyword evidence="1 4" id="KW-0732">Signal</keyword>
<evidence type="ECO:0000313" key="6">
    <source>
        <dbReference type="Proteomes" id="UP000609531"/>
    </source>
</evidence>
<comment type="caution">
    <text evidence="5">The sequence shown here is derived from an EMBL/GenBank/DDBJ whole genome shotgun (WGS) entry which is preliminary data.</text>
</comment>
<dbReference type="EMBL" id="JAEKJA010000011">
    <property type="protein sequence ID" value="MBJ3776969.1"/>
    <property type="molecule type" value="Genomic_DNA"/>
</dbReference>
<dbReference type="Gene3D" id="1.10.890.10">
    <property type="entry name" value="HNS-dependent expression A"/>
    <property type="match status" value="1"/>
</dbReference>
<proteinExistence type="predicted"/>
<organism evidence="5 6">
    <name type="scientific">Acuticoccus mangrovi</name>
    <dbReference type="NCBI Taxonomy" id="2796142"/>
    <lineage>
        <taxon>Bacteria</taxon>
        <taxon>Pseudomonadati</taxon>
        <taxon>Pseudomonadota</taxon>
        <taxon>Alphaproteobacteria</taxon>
        <taxon>Hyphomicrobiales</taxon>
        <taxon>Amorphaceae</taxon>
        <taxon>Acuticoccus</taxon>
    </lineage>
</organism>
<sequence length="113" mass="11737">MGLRHSAYCTLLAALGVVAVAATPALAQGEAEDDAEAVETTVDLSALTCKDLMGQDGEMRPRTISFLHGYVAGADGVTEVDVEALVDATALFIDQCLDNPTANALETLKSIVQ</sequence>
<evidence type="ECO:0000256" key="3">
    <source>
        <dbReference type="ARBA" id="ARBA00023186"/>
    </source>
</evidence>
<feature type="chain" id="PRO_5037979366" description="HdeA/HdeB family protein" evidence="4">
    <location>
        <begin position="28"/>
        <end position="113"/>
    </location>
</feature>
<gene>
    <name evidence="5" type="ORF">JCR33_14780</name>
</gene>
<evidence type="ECO:0000256" key="2">
    <source>
        <dbReference type="ARBA" id="ARBA00022764"/>
    </source>
</evidence>
<reference evidence="5" key="1">
    <citation type="submission" date="2020-12" db="EMBL/GenBank/DDBJ databases">
        <title>Bacterial taxonomy.</title>
        <authorList>
            <person name="Pan X."/>
        </authorList>
    </citation>
    <scope>NUCLEOTIDE SEQUENCE</scope>
    <source>
        <strain evidence="5">B2012</strain>
    </source>
</reference>
<dbReference type="RefSeq" id="WP_198882859.1">
    <property type="nucleotide sequence ID" value="NZ_JAEKJA010000011.1"/>
</dbReference>
<evidence type="ECO:0000313" key="5">
    <source>
        <dbReference type="EMBL" id="MBJ3776969.1"/>
    </source>
</evidence>
<keyword evidence="3" id="KW-0143">Chaperone</keyword>
<dbReference type="InterPro" id="IPR038303">
    <property type="entry name" value="HdeA/HdeB_sf"/>
</dbReference>
<dbReference type="AlphaFoldDB" id="A0A934MM56"/>
<evidence type="ECO:0000256" key="4">
    <source>
        <dbReference type="SAM" id="SignalP"/>
    </source>
</evidence>
<dbReference type="InterPro" id="IPR010486">
    <property type="entry name" value="HNS-dep_expression_A/B"/>
</dbReference>
<accession>A0A934MM56</accession>
<keyword evidence="6" id="KW-1185">Reference proteome</keyword>